<gene>
    <name evidence="1" type="ORF">AKAME5_002650500</name>
</gene>
<dbReference type="CDD" id="cd00064">
    <property type="entry name" value="FU"/>
    <property type="match status" value="1"/>
</dbReference>
<dbReference type="SMART" id="SM00261">
    <property type="entry name" value="FU"/>
    <property type="match status" value="1"/>
</dbReference>
<dbReference type="AlphaFoldDB" id="A0AAD3NNJ6"/>
<evidence type="ECO:0000313" key="1">
    <source>
        <dbReference type="EMBL" id="GLD75172.1"/>
    </source>
</evidence>
<evidence type="ECO:0000313" key="2">
    <source>
        <dbReference type="Proteomes" id="UP001279410"/>
    </source>
</evidence>
<dbReference type="EMBL" id="BRZM01002758">
    <property type="protein sequence ID" value="GLD75172.1"/>
    <property type="molecule type" value="Genomic_DNA"/>
</dbReference>
<name>A0AAD3NNJ6_LATJO</name>
<keyword evidence="2" id="KW-1185">Reference proteome</keyword>
<dbReference type="SUPFAM" id="SSF57184">
    <property type="entry name" value="Growth factor receptor domain"/>
    <property type="match status" value="1"/>
</dbReference>
<dbReference type="FunFam" id="2.10.220.10:FF:000049">
    <property type="entry name" value="Proprotein convertase subtilisin/kexin type 5"/>
    <property type="match status" value="1"/>
</dbReference>
<dbReference type="Proteomes" id="UP001279410">
    <property type="component" value="Unassembled WGS sequence"/>
</dbReference>
<dbReference type="InterPro" id="IPR006212">
    <property type="entry name" value="Furin_repeat"/>
</dbReference>
<accession>A0AAD3NNJ6</accession>
<dbReference type="Gene3D" id="2.10.220.10">
    <property type="entry name" value="Hormone Receptor, Insulin-like Growth Factor Receptor 1, Chain A, domain 2"/>
    <property type="match status" value="1"/>
</dbReference>
<organism evidence="1 2">
    <name type="scientific">Lates japonicus</name>
    <name type="common">Japanese lates</name>
    <dbReference type="NCBI Taxonomy" id="270547"/>
    <lineage>
        <taxon>Eukaryota</taxon>
        <taxon>Metazoa</taxon>
        <taxon>Chordata</taxon>
        <taxon>Craniata</taxon>
        <taxon>Vertebrata</taxon>
        <taxon>Euteleostomi</taxon>
        <taxon>Actinopterygii</taxon>
        <taxon>Neopterygii</taxon>
        <taxon>Teleostei</taxon>
        <taxon>Neoteleostei</taxon>
        <taxon>Acanthomorphata</taxon>
        <taxon>Carangaria</taxon>
        <taxon>Carangaria incertae sedis</taxon>
        <taxon>Centropomidae</taxon>
        <taxon>Lates</taxon>
    </lineage>
</organism>
<dbReference type="InterPro" id="IPR009030">
    <property type="entry name" value="Growth_fac_rcpt_cys_sf"/>
</dbReference>
<protein>
    <submittedName>
        <fullName evidence="1">Proprotein convertase subtilisin/kexin type 5-like protein</fullName>
    </submittedName>
</protein>
<sequence>MCRYQEVEGPGNWDSAPGQYLSKHGLCHLCDATCLQCTGPEREDCISCPPTRFFDDGRCPIRCQTGRYALGRQCYLCHHTCHECTDEGPDNCTSCDR</sequence>
<comment type="caution">
    <text evidence="1">The sequence shown here is derived from an EMBL/GenBank/DDBJ whole genome shotgun (WGS) entry which is preliminary data.</text>
</comment>
<feature type="non-terminal residue" evidence="1">
    <location>
        <position position="1"/>
    </location>
</feature>
<reference evidence="1" key="1">
    <citation type="submission" date="2022-08" db="EMBL/GenBank/DDBJ databases">
        <title>Genome sequencing of akame (Lates japonicus).</title>
        <authorList>
            <person name="Hashiguchi Y."/>
            <person name="Takahashi H."/>
        </authorList>
    </citation>
    <scope>NUCLEOTIDE SEQUENCE</scope>
    <source>
        <strain evidence="1">Kochi</strain>
    </source>
</reference>
<proteinExistence type="predicted"/>